<dbReference type="AlphaFoldDB" id="A0A1W1EI95"/>
<feature type="domain" description="CoA-binding" evidence="1">
    <location>
        <begin position="18"/>
        <end position="112"/>
    </location>
</feature>
<organism evidence="2">
    <name type="scientific">hydrothermal vent metagenome</name>
    <dbReference type="NCBI Taxonomy" id="652676"/>
    <lineage>
        <taxon>unclassified sequences</taxon>
        <taxon>metagenomes</taxon>
        <taxon>ecological metagenomes</taxon>
    </lineage>
</organism>
<protein>
    <submittedName>
        <fullName evidence="2">CoA-binding domain protein</fullName>
    </submittedName>
</protein>
<accession>A0A1W1EI95</accession>
<evidence type="ECO:0000259" key="1">
    <source>
        <dbReference type="SMART" id="SM00881"/>
    </source>
</evidence>
<dbReference type="SMART" id="SM00881">
    <property type="entry name" value="CoA_binding"/>
    <property type="match status" value="1"/>
</dbReference>
<proteinExistence type="predicted"/>
<dbReference type="Gene3D" id="3.40.50.720">
    <property type="entry name" value="NAD(P)-binding Rossmann-like Domain"/>
    <property type="match status" value="1"/>
</dbReference>
<reference evidence="2" key="1">
    <citation type="submission" date="2016-10" db="EMBL/GenBank/DDBJ databases">
        <authorList>
            <person name="de Groot N.N."/>
        </authorList>
    </citation>
    <scope>NUCLEOTIDE SEQUENCE</scope>
</reference>
<dbReference type="SUPFAM" id="SSF51735">
    <property type="entry name" value="NAD(P)-binding Rossmann-fold domains"/>
    <property type="match status" value="1"/>
</dbReference>
<dbReference type="InterPro" id="IPR003781">
    <property type="entry name" value="CoA-bd"/>
</dbReference>
<sequence length="147" mass="16626">MECEMPKFHSNDDEIREYFNKCKTIAVVGCSPKPEKDSHRVSKYLLEAGYNIIPIYPKEEYILGAKVYKSLKDIKEPVDMVVVFRKPQVVDDIADVCIERGDVKVLWTQIGIINNSASAKALENNISVVQNMCAMVEHKKLFGTSEG</sequence>
<name>A0A1W1EI95_9ZZZZ</name>
<dbReference type="EMBL" id="FRYL01000012">
    <property type="protein sequence ID" value="SHO80560.1"/>
    <property type="molecule type" value="Genomic_DNA"/>
</dbReference>
<dbReference type="PANTHER" id="PTHR33303:SF2">
    <property type="entry name" value="COA-BINDING DOMAIN-CONTAINING PROTEIN"/>
    <property type="match status" value="1"/>
</dbReference>
<dbReference type="PANTHER" id="PTHR33303">
    <property type="entry name" value="CYTOPLASMIC PROTEIN-RELATED"/>
    <property type="match status" value="1"/>
</dbReference>
<dbReference type="Pfam" id="PF13380">
    <property type="entry name" value="CoA_binding_2"/>
    <property type="match status" value="1"/>
</dbReference>
<gene>
    <name evidence="2" type="ORF">MNB_SV-15-79</name>
</gene>
<evidence type="ECO:0000313" key="2">
    <source>
        <dbReference type="EMBL" id="SHO80560.1"/>
    </source>
</evidence>
<dbReference type="InterPro" id="IPR036291">
    <property type="entry name" value="NAD(P)-bd_dom_sf"/>
</dbReference>